<dbReference type="InterPro" id="IPR028082">
    <property type="entry name" value="Peripla_BP_I"/>
</dbReference>
<dbReference type="SUPFAM" id="SSF53822">
    <property type="entry name" value="Periplasmic binding protein-like I"/>
    <property type="match status" value="1"/>
</dbReference>
<dbReference type="Proteomes" id="UP000741013">
    <property type="component" value="Unassembled WGS sequence"/>
</dbReference>
<organism evidence="6 7">
    <name type="scientific">Amycolatopsis magusensis</name>
    <dbReference type="NCBI Taxonomy" id="882444"/>
    <lineage>
        <taxon>Bacteria</taxon>
        <taxon>Bacillati</taxon>
        <taxon>Actinomycetota</taxon>
        <taxon>Actinomycetes</taxon>
        <taxon>Pseudonocardiales</taxon>
        <taxon>Pseudonocardiaceae</taxon>
        <taxon>Amycolatopsis</taxon>
    </lineage>
</organism>
<keyword evidence="6" id="KW-0813">Transport</keyword>
<evidence type="ECO:0000256" key="4">
    <source>
        <dbReference type="SAM" id="Phobius"/>
    </source>
</evidence>
<dbReference type="EMBL" id="JAGGMS010000001">
    <property type="protein sequence ID" value="MBP2182639.1"/>
    <property type="molecule type" value="Genomic_DNA"/>
</dbReference>
<keyword evidence="6" id="KW-0762">Sugar transport</keyword>
<reference evidence="6 7" key="1">
    <citation type="submission" date="2021-03" db="EMBL/GenBank/DDBJ databases">
        <title>Sequencing the genomes of 1000 actinobacteria strains.</title>
        <authorList>
            <person name="Klenk H.-P."/>
        </authorList>
    </citation>
    <scope>NUCLEOTIDE SEQUENCE [LARGE SCALE GENOMIC DNA]</scope>
    <source>
        <strain evidence="6 7">DSM 45510</strain>
    </source>
</reference>
<dbReference type="RefSeq" id="WP_308158808.1">
    <property type="nucleotide sequence ID" value="NZ_JAGGMS010000001.1"/>
</dbReference>
<dbReference type="Pfam" id="PF13407">
    <property type="entry name" value="Peripla_BP_4"/>
    <property type="match status" value="1"/>
</dbReference>
<dbReference type="PROSITE" id="PS51318">
    <property type="entry name" value="TAT"/>
    <property type="match status" value="1"/>
</dbReference>
<name>A0ABS4PT81_9PSEU</name>
<protein>
    <submittedName>
        <fullName evidence="6">Simple sugar transport system substrate-binding protein</fullName>
    </submittedName>
</protein>
<keyword evidence="4" id="KW-0472">Membrane</keyword>
<feature type="transmembrane region" description="Helical" evidence="4">
    <location>
        <begin position="20"/>
        <end position="38"/>
    </location>
</feature>
<evidence type="ECO:0000256" key="3">
    <source>
        <dbReference type="SAM" id="MobiDB-lite"/>
    </source>
</evidence>
<dbReference type="InterPro" id="IPR006311">
    <property type="entry name" value="TAT_signal"/>
</dbReference>
<proteinExistence type="inferred from homology"/>
<dbReference type="PANTHER" id="PTHR30036:SF7">
    <property type="entry name" value="ABC TRANSPORTER PERIPLASMIC-BINDING PROTEIN YPHF"/>
    <property type="match status" value="1"/>
</dbReference>
<keyword evidence="4" id="KW-0812">Transmembrane</keyword>
<dbReference type="InterPro" id="IPR025997">
    <property type="entry name" value="SBP_2_dom"/>
</dbReference>
<keyword evidence="7" id="KW-1185">Reference proteome</keyword>
<dbReference type="InterPro" id="IPR050555">
    <property type="entry name" value="Bact_Solute-Bind_Prot2"/>
</dbReference>
<dbReference type="CDD" id="cd19965">
    <property type="entry name" value="PBP1_ABC_sugar_binding-like"/>
    <property type="match status" value="1"/>
</dbReference>
<feature type="compositionally biased region" description="Pro residues" evidence="3">
    <location>
        <begin position="357"/>
        <end position="372"/>
    </location>
</feature>
<evidence type="ECO:0000256" key="2">
    <source>
        <dbReference type="ARBA" id="ARBA00007639"/>
    </source>
</evidence>
<dbReference type="Gene3D" id="3.40.50.2300">
    <property type="match status" value="2"/>
</dbReference>
<comment type="caution">
    <text evidence="6">The sequence shown here is derived from an EMBL/GenBank/DDBJ whole genome shotgun (WGS) entry which is preliminary data.</text>
</comment>
<evidence type="ECO:0000259" key="5">
    <source>
        <dbReference type="Pfam" id="PF13407"/>
    </source>
</evidence>
<keyword evidence="4" id="KW-1133">Transmembrane helix</keyword>
<evidence type="ECO:0000313" key="7">
    <source>
        <dbReference type="Proteomes" id="UP000741013"/>
    </source>
</evidence>
<sequence length="372" mass="38103">MRFEKSDRPGNGTTSRRSALSYLGAGGGVLAAGALLSACTGVQEGQEGGGGAGTFPDTPDWRFVFVNHVTTNSFFVPTRTGLADAAALLGLPEPQWTGSENGNVAQMASAMETALNSKVDGIAISLTDNNAFVELTKRALAAGIPVIAYNANAAGNHPLAYVGQDLYLSGFKMGQRIASKVTSGEILVGISQPGGNNVQPRLDGIIDALKQDAPGVTVRSVNTGAEQAGELNAMTAAFTGNPGAKGIYAVDAGSTAACASVIKDRGLQGRISGGGFDLLDDTIEGVASGALDFTIDQSPYLQGFLSVLYLYLYRLSGTLVAPPVTDTGLTFVTKENSGPYASAGSKFEGGPNNALVPMPPSIPLPPPSTLTR</sequence>
<dbReference type="PANTHER" id="PTHR30036">
    <property type="entry name" value="D-XYLOSE-BINDING PERIPLASMIC PROTEIN"/>
    <property type="match status" value="1"/>
</dbReference>
<comment type="similarity">
    <text evidence="2">Belongs to the bacterial solute-binding protein 2 family.</text>
</comment>
<gene>
    <name evidence="6" type="ORF">JOM49_004165</name>
</gene>
<feature type="domain" description="Periplasmic binding protein" evidence="5">
    <location>
        <begin position="63"/>
        <end position="311"/>
    </location>
</feature>
<evidence type="ECO:0000256" key="1">
    <source>
        <dbReference type="ARBA" id="ARBA00004196"/>
    </source>
</evidence>
<feature type="region of interest" description="Disordered" evidence="3">
    <location>
        <begin position="342"/>
        <end position="372"/>
    </location>
</feature>
<comment type="subcellular location">
    <subcellularLocation>
        <location evidence="1">Cell envelope</location>
    </subcellularLocation>
</comment>
<evidence type="ECO:0000313" key="6">
    <source>
        <dbReference type="EMBL" id="MBP2182639.1"/>
    </source>
</evidence>
<accession>A0ABS4PT81</accession>